<dbReference type="OrthoDB" id="537915at2759"/>
<gene>
    <name evidence="1" type="ORF">HanXRQr2_Chr00c036g0833191</name>
</gene>
<protein>
    <submittedName>
        <fullName evidence="1">Uncharacterized protein</fullName>
    </submittedName>
</protein>
<dbReference type="EMBL" id="MNCJ02000036">
    <property type="protein sequence ID" value="KAF5824238.1"/>
    <property type="molecule type" value="Genomic_DNA"/>
</dbReference>
<proteinExistence type="predicted"/>
<name>A0A9K3K0A0_HELAN</name>
<accession>A0A9K3K0A0</accession>
<dbReference type="AlphaFoldDB" id="A0A9K3K0A0"/>
<keyword evidence="2" id="KW-1185">Reference proteome</keyword>
<dbReference type="Proteomes" id="UP000215914">
    <property type="component" value="Unassembled WGS sequence"/>
</dbReference>
<sequence length="152" mass="17110">MRFEEPKKNTRRITTGLVQTGLTETRSKFYLRHEPTMAMETPWVDEKSLVVGPAASYDDSDPCIISDHLAVSAINTEQESLSADDVNPIRHLQILTNQDYMEKIMEINDKLDMVKDIVRPGCSYEVLNTALRCMSSLATTLSTTSQKVRASL</sequence>
<reference evidence="1" key="2">
    <citation type="submission" date="2020-06" db="EMBL/GenBank/DDBJ databases">
        <title>Helianthus annuus Genome sequencing and assembly Release 2.</title>
        <authorList>
            <person name="Gouzy J."/>
            <person name="Langlade N."/>
            <person name="Munos S."/>
        </authorList>
    </citation>
    <scope>NUCLEOTIDE SEQUENCE</scope>
    <source>
        <tissue evidence="1">Leaves</tissue>
    </source>
</reference>
<organism evidence="1 2">
    <name type="scientific">Helianthus annuus</name>
    <name type="common">Common sunflower</name>
    <dbReference type="NCBI Taxonomy" id="4232"/>
    <lineage>
        <taxon>Eukaryota</taxon>
        <taxon>Viridiplantae</taxon>
        <taxon>Streptophyta</taxon>
        <taxon>Embryophyta</taxon>
        <taxon>Tracheophyta</taxon>
        <taxon>Spermatophyta</taxon>
        <taxon>Magnoliopsida</taxon>
        <taxon>eudicotyledons</taxon>
        <taxon>Gunneridae</taxon>
        <taxon>Pentapetalae</taxon>
        <taxon>asterids</taxon>
        <taxon>campanulids</taxon>
        <taxon>Asterales</taxon>
        <taxon>Asteraceae</taxon>
        <taxon>Asteroideae</taxon>
        <taxon>Heliantheae alliance</taxon>
        <taxon>Heliantheae</taxon>
        <taxon>Helianthus</taxon>
    </lineage>
</organism>
<comment type="caution">
    <text evidence="1">The sequence shown here is derived from an EMBL/GenBank/DDBJ whole genome shotgun (WGS) entry which is preliminary data.</text>
</comment>
<evidence type="ECO:0000313" key="2">
    <source>
        <dbReference type="Proteomes" id="UP000215914"/>
    </source>
</evidence>
<evidence type="ECO:0000313" key="1">
    <source>
        <dbReference type="EMBL" id="KAF5824238.1"/>
    </source>
</evidence>
<reference evidence="1" key="1">
    <citation type="journal article" date="2017" name="Nature">
        <title>The sunflower genome provides insights into oil metabolism, flowering and Asterid evolution.</title>
        <authorList>
            <person name="Badouin H."/>
            <person name="Gouzy J."/>
            <person name="Grassa C.J."/>
            <person name="Murat F."/>
            <person name="Staton S.E."/>
            <person name="Cottret L."/>
            <person name="Lelandais-Briere C."/>
            <person name="Owens G.L."/>
            <person name="Carrere S."/>
            <person name="Mayjonade B."/>
            <person name="Legrand L."/>
            <person name="Gill N."/>
            <person name="Kane N.C."/>
            <person name="Bowers J.E."/>
            <person name="Hubner S."/>
            <person name="Bellec A."/>
            <person name="Berard A."/>
            <person name="Berges H."/>
            <person name="Blanchet N."/>
            <person name="Boniface M.C."/>
            <person name="Brunel D."/>
            <person name="Catrice O."/>
            <person name="Chaidir N."/>
            <person name="Claudel C."/>
            <person name="Donnadieu C."/>
            <person name="Faraut T."/>
            <person name="Fievet G."/>
            <person name="Helmstetter N."/>
            <person name="King M."/>
            <person name="Knapp S.J."/>
            <person name="Lai Z."/>
            <person name="Le Paslier M.C."/>
            <person name="Lippi Y."/>
            <person name="Lorenzon L."/>
            <person name="Mandel J.R."/>
            <person name="Marage G."/>
            <person name="Marchand G."/>
            <person name="Marquand E."/>
            <person name="Bret-Mestries E."/>
            <person name="Morien E."/>
            <person name="Nambeesan S."/>
            <person name="Nguyen T."/>
            <person name="Pegot-Espagnet P."/>
            <person name="Pouilly N."/>
            <person name="Raftis F."/>
            <person name="Sallet E."/>
            <person name="Schiex T."/>
            <person name="Thomas J."/>
            <person name="Vandecasteele C."/>
            <person name="Vares D."/>
            <person name="Vear F."/>
            <person name="Vautrin S."/>
            <person name="Crespi M."/>
            <person name="Mangin B."/>
            <person name="Burke J.M."/>
            <person name="Salse J."/>
            <person name="Munos S."/>
            <person name="Vincourt P."/>
            <person name="Rieseberg L.H."/>
            <person name="Langlade N.B."/>
        </authorList>
    </citation>
    <scope>NUCLEOTIDE SEQUENCE</scope>
    <source>
        <tissue evidence="1">Leaves</tissue>
    </source>
</reference>